<accession>A0A8K1FK82</accession>
<feature type="compositionally biased region" description="Polar residues" evidence="7">
    <location>
        <begin position="1012"/>
        <end position="1026"/>
    </location>
</feature>
<dbReference type="OrthoDB" id="439917at2759"/>
<evidence type="ECO:0000313" key="11">
    <source>
        <dbReference type="EMBL" id="TMW62552.1"/>
    </source>
</evidence>
<evidence type="ECO:0000256" key="1">
    <source>
        <dbReference type="ARBA" id="ARBA00004251"/>
    </source>
</evidence>
<evidence type="ECO:0000256" key="9">
    <source>
        <dbReference type="SAM" id="SignalP"/>
    </source>
</evidence>
<comment type="caution">
    <text evidence="11">The sequence shown here is derived from an EMBL/GenBank/DDBJ whole genome shotgun (WGS) entry which is preliminary data.</text>
</comment>
<evidence type="ECO:0000256" key="8">
    <source>
        <dbReference type="SAM" id="Phobius"/>
    </source>
</evidence>
<dbReference type="PANTHER" id="PTHR22727:SF15">
    <property type="entry name" value="MRH DOMAIN-CONTAINING PROTEIN"/>
    <property type="match status" value="1"/>
</dbReference>
<dbReference type="Proteomes" id="UP000794436">
    <property type="component" value="Unassembled WGS sequence"/>
</dbReference>
<comment type="subcellular location">
    <subcellularLocation>
        <location evidence="1">Cell membrane</location>
        <topology evidence="1">Single-pass type I membrane protein</topology>
    </subcellularLocation>
</comment>
<keyword evidence="6" id="KW-0325">Glycoprotein</keyword>
<sequence length="1053" mass="114328">MRLGFTTLVAALAALSAHAQDTNSGLIDGVFRYGFSECVDNTRSLYYYTDDELTCSAETSGAIARPPVHGLRCDVVCDKGYFLGANFTGSTPASGCEKCPKGQYSLGGGRLYSKRTKAWTNPLPLDIRTECVTRNLYTNQWQDNCHPWKASADGSMISSGDNKNILENFEAARLFSSLRISATFVRNGTITFQYRVSAEPPYDGLIFGVDDKTVMPLTSHTDGWEEAVFDVKAGAHTFSWDYTKDFSGDSGDDKAFIKVIELVGTSFSDTYCHPCGSDVTMTGGSLCAFCKANEYAAPRSESELEFVCQKCPKDRFSPKGSIGWESCVERRGCSSEDVMETFTPCVDGKRNATFSWSEPKTCDESLPHSSPLPKPKIDLPCDECPTGLVLNDEGECEKCPIGERLSDSTCSKCPAGEVVTNALVYGRGTKDGWSEWPSIVDVKTAKRSGWKLTRDGILFSPQTTGHSSTLPTRFPLPFNVTFLHSATIEIMYALENVPTFENDGVRAWLEIEMEDENAGLINDKTGDTSNEGAKTDDNQADVDADGVNEQIIHLSNGGVNGTTTEKIPLNITARATKQFRLVLRTTGPKAAAMIRAKIMYLRLLGTEEGPGVACGFCPDGYQAIHSSDFNGCRICPAGTYAASTSGVTVCEKCPMNTWSTPGATECSACGANTFSVAGANACSAPSRLAVNATGNATTGPQVSYNLELLQSLVWGNLSDAYDLMDIDDEEELEANFLLGTSTVTPFEYFKVDEATTLLSGVFQPLGPKWKKLVHGQFVEELVDTEKDRPYIIQLHLVNSRDAGGLFQQDTGRYGEVQCSVPAQWKVTSGGNRMEVAPRSNGTGLTVSYTGGTPCKNGRPASTTINFICDLTAGAIVRPQSAKRDSHNCHVDVEWKTAFACPVCDESYFNEMKTSCSEGKQSVSYTSIQACFGGKKPASVPITTCSDVVLDTEALFKVYAVVAVISIVVLLLLGALMVMHRKYRSAYNDYMYLKGKLPVDETIHKDGTKESTFEFSPNPNSLQSSRTPGGPMTPVLDHDDEKKEEEAEFAVTSV</sequence>
<evidence type="ECO:0000256" key="7">
    <source>
        <dbReference type="SAM" id="MobiDB-lite"/>
    </source>
</evidence>
<keyword evidence="12" id="KW-1185">Reference proteome</keyword>
<evidence type="ECO:0000313" key="12">
    <source>
        <dbReference type="Proteomes" id="UP000794436"/>
    </source>
</evidence>
<organism evidence="11 12">
    <name type="scientific">Pythium oligandrum</name>
    <name type="common">Mycoparasitic fungus</name>
    <dbReference type="NCBI Taxonomy" id="41045"/>
    <lineage>
        <taxon>Eukaryota</taxon>
        <taxon>Sar</taxon>
        <taxon>Stramenopiles</taxon>
        <taxon>Oomycota</taxon>
        <taxon>Peronosporomycetes</taxon>
        <taxon>Pythiales</taxon>
        <taxon>Pythiaceae</taxon>
        <taxon>Pythium</taxon>
    </lineage>
</organism>
<dbReference type="InterPro" id="IPR009011">
    <property type="entry name" value="Man6P_isomerase_rcpt-bd_dom_sf"/>
</dbReference>
<dbReference type="PANTHER" id="PTHR22727">
    <property type="entry name" value="PROTEIN CBG13728"/>
    <property type="match status" value="1"/>
</dbReference>
<feature type="region of interest" description="Disordered" evidence="7">
    <location>
        <begin position="1008"/>
        <end position="1053"/>
    </location>
</feature>
<dbReference type="EMBL" id="SPLM01000073">
    <property type="protein sequence ID" value="TMW62552.1"/>
    <property type="molecule type" value="Genomic_DNA"/>
</dbReference>
<evidence type="ECO:0000256" key="3">
    <source>
        <dbReference type="ARBA" id="ARBA00022475"/>
    </source>
</evidence>
<feature type="signal peptide" evidence="9">
    <location>
        <begin position="1"/>
        <end position="19"/>
    </location>
</feature>
<dbReference type="SMART" id="SM01411">
    <property type="entry name" value="Ephrin_rec_like"/>
    <property type="match status" value="2"/>
</dbReference>
<dbReference type="Gene3D" id="2.70.130.10">
    <property type="entry name" value="Mannose-6-phosphate receptor binding domain"/>
    <property type="match status" value="1"/>
</dbReference>
<dbReference type="InterPro" id="IPR044865">
    <property type="entry name" value="MRH_dom"/>
</dbReference>
<dbReference type="PROSITE" id="PS51914">
    <property type="entry name" value="MRH"/>
    <property type="match status" value="1"/>
</dbReference>
<keyword evidence="5" id="KW-1015">Disulfide bond</keyword>
<feature type="compositionally biased region" description="Basic and acidic residues" evidence="7">
    <location>
        <begin position="1035"/>
        <end position="1044"/>
    </location>
</feature>
<dbReference type="InterPro" id="IPR039181">
    <property type="entry name" value="Elapor1/2"/>
</dbReference>
<name>A0A8K1FK82_PYTOL</name>
<keyword evidence="4 9" id="KW-0732">Signal</keyword>
<keyword evidence="3" id="KW-1003">Cell membrane</keyword>
<dbReference type="InterPro" id="IPR009030">
    <property type="entry name" value="Growth_fac_rcpt_cys_sf"/>
</dbReference>
<feature type="transmembrane region" description="Helical" evidence="8">
    <location>
        <begin position="957"/>
        <end position="977"/>
    </location>
</feature>
<evidence type="ECO:0000256" key="4">
    <source>
        <dbReference type="ARBA" id="ARBA00022729"/>
    </source>
</evidence>
<dbReference type="GO" id="GO:0005886">
    <property type="term" value="C:plasma membrane"/>
    <property type="evidence" value="ECO:0007669"/>
    <property type="project" value="UniProtKB-SubCell"/>
</dbReference>
<dbReference type="SUPFAM" id="SSF57184">
    <property type="entry name" value="Growth factor receptor domain"/>
    <property type="match status" value="1"/>
</dbReference>
<dbReference type="AlphaFoldDB" id="A0A8K1FK82"/>
<evidence type="ECO:0000256" key="6">
    <source>
        <dbReference type="ARBA" id="ARBA00023180"/>
    </source>
</evidence>
<keyword evidence="8" id="KW-0472">Membrane</keyword>
<feature type="domain" description="MRH" evidence="10">
    <location>
        <begin position="816"/>
        <end position="902"/>
    </location>
</feature>
<comment type="similarity">
    <text evidence="2">Belongs to the ELAPOR family.</text>
</comment>
<dbReference type="SUPFAM" id="SSF50911">
    <property type="entry name" value="Mannose 6-phosphate receptor domain"/>
    <property type="match status" value="1"/>
</dbReference>
<proteinExistence type="inferred from homology"/>
<keyword evidence="8" id="KW-1133">Transmembrane helix</keyword>
<evidence type="ECO:0000256" key="5">
    <source>
        <dbReference type="ARBA" id="ARBA00023157"/>
    </source>
</evidence>
<evidence type="ECO:0000259" key="10">
    <source>
        <dbReference type="PROSITE" id="PS51914"/>
    </source>
</evidence>
<feature type="chain" id="PRO_5035460006" description="MRH domain-containing protein" evidence="9">
    <location>
        <begin position="20"/>
        <end position="1053"/>
    </location>
</feature>
<gene>
    <name evidence="11" type="ORF">Poli38472_005170</name>
</gene>
<protein>
    <recommendedName>
        <fullName evidence="10">MRH domain-containing protein</fullName>
    </recommendedName>
</protein>
<reference evidence="11" key="1">
    <citation type="submission" date="2019-03" db="EMBL/GenBank/DDBJ databases">
        <title>Long read genome sequence of the mycoparasitic Pythium oligandrum ATCC 38472 isolated from sugarbeet rhizosphere.</title>
        <authorList>
            <person name="Gaulin E."/>
        </authorList>
    </citation>
    <scope>NUCLEOTIDE SEQUENCE</scope>
    <source>
        <strain evidence="11">ATCC 38472_TT</strain>
    </source>
</reference>
<evidence type="ECO:0000256" key="2">
    <source>
        <dbReference type="ARBA" id="ARBA00007627"/>
    </source>
</evidence>
<dbReference type="Gene3D" id="2.10.50.10">
    <property type="entry name" value="Tumor Necrosis Factor Receptor, subunit A, domain 2"/>
    <property type="match status" value="1"/>
</dbReference>
<keyword evidence="8" id="KW-0812">Transmembrane</keyword>